<keyword evidence="10" id="KW-1185">Reference proteome</keyword>
<dbReference type="GO" id="GO:0016491">
    <property type="term" value="F:oxidoreductase activity"/>
    <property type="evidence" value="ECO:0007669"/>
    <property type="project" value="UniProtKB-KW"/>
</dbReference>
<dbReference type="Proteomes" id="UP001595593">
    <property type="component" value="Unassembled WGS sequence"/>
</dbReference>
<dbReference type="InterPro" id="IPR046373">
    <property type="entry name" value="Acyl-CoA_Oxase/DH_mid-dom_sf"/>
</dbReference>
<dbReference type="SUPFAM" id="SSF47203">
    <property type="entry name" value="Acyl-CoA dehydrogenase C-terminal domain-like"/>
    <property type="match status" value="1"/>
</dbReference>
<dbReference type="Gene3D" id="1.10.540.10">
    <property type="entry name" value="Acyl-CoA dehydrogenase/oxidase, N-terminal domain"/>
    <property type="match status" value="1"/>
</dbReference>
<dbReference type="EC" id="1.-.-.-" evidence="9"/>
<dbReference type="SUPFAM" id="SSF56645">
    <property type="entry name" value="Acyl-CoA dehydrogenase NM domain-like"/>
    <property type="match status" value="1"/>
</dbReference>
<dbReference type="InterPro" id="IPR037069">
    <property type="entry name" value="AcylCoA_DH/ox_N_sf"/>
</dbReference>
<evidence type="ECO:0000256" key="3">
    <source>
        <dbReference type="ARBA" id="ARBA00022630"/>
    </source>
</evidence>
<reference evidence="10" key="1">
    <citation type="journal article" date="2019" name="Int. J. Syst. Evol. Microbiol.">
        <title>The Global Catalogue of Microorganisms (GCM) 10K type strain sequencing project: providing services to taxonomists for standard genome sequencing and annotation.</title>
        <authorList>
            <consortium name="The Broad Institute Genomics Platform"/>
            <consortium name="The Broad Institute Genome Sequencing Center for Infectious Disease"/>
            <person name="Wu L."/>
            <person name="Ma J."/>
        </authorList>
    </citation>
    <scope>NUCLEOTIDE SEQUENCE [LARGE SCALE GENOMIC DNA]</scope>
    <source>
        <strain evidence="10">KCTC 52094</strain>
    </source>
</reference>
<dbReference type="Gene3D" id="1.20.140.10">
    <property type="entry name" value="Butyryl-CoA Dehydrogenase, subunit A, domain 3"/>
    <property type="match status" value="1"/>
</dbReference>
<evidence type="ECO:0000313" key="10">
    <source>
        <dbReference type="Proteomes" id="UP001595593"/>
    </source>
</evidence>
<keyword evidence="5 9" id="KW-0560">Oxidoreductase</keyword>
<keyword evidence="4 5" id="KW-0274">FAD</keyword>
<dbReference type="InterPro" id="IPR009075">
    <property type="entry name" value="AcylCo_DH/oxidase_C"/>
</dbReference>
<dbReference type="Gene3D" id="2.40.110.10">
    <property type="entry name" value="Butyryl-CoA Dehydrogenase, subunit A, domain 2"/>
    <property type="match status" value="1"/>
</dbReference>
<evidence type="ECO:0000259" key="8">
    <source>
        <dbReference type="Pfam" id="PF02771"/>
    </source>
</evidence>
<comment type="caution">
    <text evidence="9">The sequence shown here is derived from an EMBL/GenBank/DDBJ whole genome shotgun (WGS) entry which is preliminary data.</text>
</comment>
<keyword evidence="3 5" id="KW-0285">Flavoprotein</keyword>
<feature type="domain" description="Acyl-CoA oxidase/dehydrogenase middle" evidence="7">
    <location>
        <begin position="123"/>
        <end position="219"/>
    </location>
</feature>
<proteinExistence type="inferred from homology"/>
<dbReference type="InterPro" id="IPR006091">
    <property type="entry name" value="Acyl-CoA_Oxase/DH_mid-dom"/>
</dbReference>
<feature type="domain" description="Acyl-CoA dehydrogenase/oxidase N-terminal" evidence="8">
    <location>
        <begin position="6"/>
        <end position="119"/>
    </location>
</feature>
<evidence type="ECO:0000259" key="6">
    <source>
        <dbReference type="Pfam" id="PF00441"/>
    </source>
</evidence>
<dbReference type="PIRSF" id="PIRSF016578">
    <property type="entry name" value="HsaA"/>
    <property type="match status" value="1"/>
</dbReference>
<protein>
    <submittedName>
        <fullName evidence="9">Acyl-CoA dehydrogenase family protein</fullName>
        <ecNumber evidence="9">1.-.-.-</ecNumber>
    </submittedName>
</protein>
<evidence type="ECO:0000256" key="5">
    <source>
        <dbReference type="RuleBase" id="RU362125"/>
    </source>
</evidence>
<evidence type="ECO:0000256" key="2">
    <source>
        <dbReference type="ARBA" id="ARBA00009347"/>
    </source>
</evidence>
<accession>A0ABV7G4I2</accession>
<dbReference type="PANTHER" id="PTHR43884:SF12">
    <property type="entry name" value="ISOVALERYL-COA DEHYDROGENASE, MITOCHONDRIAL-RELATED"/>
    <property type="match status" value="1"/>
</dbReference>
<dbReference type="InterPro" id="IPR036250">
    <property type="entry name" value="AcylCo_DH-like_C"/>
</dbReference>
<feature type="domain" description="Acyl-CoA dehydrogenase/oxidase C-terminal" evidence="6">
    <location>
        <begin position="233"/>
        <end position="366"/>
    </location>
</feature>
<dbReference type="PANTHER" id="PTHR43884">
    <property type="entry name" value="ACYL-COA DEHYDROGENASE"/>
    <property type="match status" value="1"/>
</dbReference>
<dbReference type="EMBL" id="JBHRTN010000010">
    <property type="protein sequence ID" value="MFC3125591.1"/>
    <property type="molecule type" value="Genomic_DNA"/>
</dbReference>
<dbReference type="Pfam" id="PF02770">
    <property type="entry name" value="Acyl-CoA_dh_M"/>
    <property type="match status" value="1"/>
</dbReference>
<evidence type="ECO:0000256" key="1">
    <source>
        <dbReference type="ARBA" id="ARBA00001974"/>
    </source>
</evidence>
<gene>
    <name evidence="9" type="ORF">ACFOD4_10995</name>
</gene>
<dbReference type="RefSeq" id="WP_379596399.1">
    <property type="nucleotide sequence ID" value="NZ_JBHRTN010000010.1"/>
</dbReference>
<dbReference type="InterPro" id="IPR013786">
    <property type="entry name" value="AcylCoA_DH/ox_N"/>
</dbReference>
<evidence type="ECO:0000313" key="9">
    <source>
        <dbReference type="EMBL" id="MFC3125591.1"/>
    </source>
</evidence>
<evidence type="ECO:0000259" key="7">
    <source>
        <dbReference type="Pfam" id="PF02770"/>
    </source>
</evidence>
<evidence type="ECO:0000256" key="4">
    <source>
        <dbReference type="ARBA" id="ARBA00022827"/>
    </source>
</evidence>
<dbReference type="Pfam" id="PF00441">
    <property type="entry name" value="Acyl-CoA_dh_1"/>
    <property type="match status" value="1"/>
</dbReference>
<name>A0ABV7G4I2_9PROT</name>
<organism evidence="9 10">
    <name type="scientific">Teichococcus globiformis</name>
    <dbReference type="NCBI Taxonomy" id="2307229"/>
    <lineage>
        <taxon>Bacteria</taxon>
        <taxon>Pseudomonadati</taxon>
        <taxon>Pseudomonadota</taxon>
        <taxon>Alphaproteobacteria</taxon>
        <taxon>Acetobacterales</taxon>
        <taxon>Roseomonadaceae</taxon>
        <taxon>Roseomonas</taxon>
    </lineage>
</organism>
<dbReference type="Pfam" id="PF02771">
    <property type="entry name" value="Acyl-CoA_dh_N"/>
    <property type="match status" value="1"/>
</dbReference>
<sequence>MDFAPTQEQEAVREAVSRICAGFGDEYWLARDRDGQFPREFCTALARDGWLGICMPEDYGGAGLGITEAAVMMQTIAQSGAGMTGASAVHMNIFGLNPVVVFGSEEQKRRMLPPLIAGEERACFAVTEPNAGLDTTQLRTRAEKRGDRYVVHGQKIWISTAQVAEKVLILARTTPIEQVRRRTEGLSLFYTTLDRSRVDVREIEKMGRKAVDSNEVFFDGLEVPEEDRIGEEGRGFEYILHGLNPERILIASEAVGLGFVALERATHYAKERQVFGRPIGQNQAIQHPLAANWMELQAARLMILQAAWRYDQGLSCGAEANAAKYLAAEAGFKACQQAVMTHGGFGYAKEYHVERFLREVMIPRIAPVSPQLILCFIAEKVLGLPKSY</sequence>
<comment type="similarity">
    <text evidence="2 5">Belongs to the acyl-CoA dehydrogenase family.</text>
</comment>
<comment type="cofactor">
    <cofactor evidence="1 5">
        <name>FAD</name>
        <dbReference type="ChEBI" id="CHEBI:57692"/>
    </cofactor>
</comment>
<dbReference type="InterPro" id="IPR009100">
    <property type="entry name" value="AcylCoA_DH/oxidase_NM_dom_sf"/>
</dbReference>